<protein>
    <recommendedName>
        <fullName evidence="3 14">UDP-N-acetylmuramate--L-alanine ligase</fullName>
        <ecNumber evidence="3 14">6.3.2.8</ecNumber>
    </recommendedName>
    <alternativeName>
        <fullName evidence="14">UDP-N-acetylmuramoyl-L-alanine synthetase</fullName>
    </alternativeName>
</protein>
<keyword evidence="6 14" id="KW-0132">Cell division</keyword>
<dbReference type="InterPro" id="IPR005758">
    <property type="entry name" value="UDP-N-AcMur_Ala_ligase_MurC"/>
</dbReference>
<dbReference type="SUPFAM" id="SSF53623">
    <property type="entry name" value="MurD-like peptide ligases, catalytic domain"/>
    <property type="match status" value="1"/>
</dbReference>
<comment type="subcellular location">
    <subcellularLocation>
        <location evidence="1 14">Cytoplasm</location>
    </subcellularLocation>
</comment>
<gene>
    <name evidence="14 18" type="primary">murC</name>
    <name evidence="18" type="ORF">GCM10017772_27000</name>
</gene>
<evidence type="ECO:0000256" key="3">
    <source>
        <dbReference type="ARBA" id="ARBA00012211"/>
    </source>
</evidence>
<evidence type="ECO:0000256" key="7">
    <source>
        <dbReference type="ARBA" id="ARBA00022741"/>
    </source>
</evidence>
<dbReference type="InterPro" id="IPR004101">
    <property type="entry name" value="Mur_ligase_C"/>
</dbReference>
<evidence type="ECO:0000256" key="5">
    <source>
        <dbReference type="ARBA" id="ARBA00022598"/>
    </source>
</evidence>
<organism evidence="18 19">
    <name type="scientific">Promicromonospora soli</name>
    <dbReference type="NCBI Taxonomy" id="2035533"/>
    <lineage>
        <taxon>Bacteria</taxon>
        <taxon>Bacillati</taxon>
        <taxon>Actinomycetota</taxon>
        <taxon>Actinomycetes</taxon>
        <taxon>Micrococcales</taxon>
        <taxon>Promicromonosporaceae</taxon>
        <taxon>Promicromonospora</taxon>
    </lineage>
</organism>
<dbReference type="GO" id="GO:0009252">
    <property type="term" value="P:peptidoglycan biosynthetic process"/>
    <property type="evidence" value="ECO:0007669"/>
    <property type="project" value="UniProtKB-UniRule"/>
</dbReference>
<keyword evidence="11 14" id="KW-0131">Cell cycle</keyword>
<evidence type="ECO:0000256" key="13">
    <source>
        <dbReference type="ARBA" id="ARBA00047833"/>
    </source>
</evidence>
<dbReference type="NCBIfam" id="TIGR01082">
    <property type="entry name" value="murC"/>
    <property type="match status" value="1"/>
</dbReference>
<keyword evidence="10 14" id="KW-0573">Peptidoglycan synthesis</keyword>
<dbReference type="GO" id="GO:0051301">
    <property type="term" value="P:cell division"/>
    <property type="evidence" value="ECO:0007669"/>
    <property type="project" value="UniProtKB-KW"/>
</dbReference>
<evidence type="ECO:0000256" key="2">
    <source>
        <dbReference type="ARBA" id="ARBA00004752"/>
    </source>
</evidence>
<evidence type="ECO:0000256" key="11">
    <source>
        <dbReference type="ARBA" id="ARBA00023306"/>
    </source>
</evidence>
<evidence type="ECO:0000256" key="10">
    <source>
        <dbReference type="ARBA" id="ARBA00022984"/>
    </source>
</evidence>
<dbReference type="GO" id="GO:0005737">
    <property type="term" value="C:cytoplasm"/>
    <property type="evidence" value="ECO:0007669"/>
    <property type="project" value="UniProtKB-SubCell"/>
</dbReference>
<evidence type="ECO:0000256" key="9">
    <source>
        <dbReference type="ARBA" id="ARBA00022960"/>
    </source>
</evidence>
<evidence type="ECO:0000256" key="4">
    <source>
        <dbReference type="ARBA" id="ARBA00022490"/>
    </source>
</evidence>
<comment type="function">
    <text evidence="14">Cell wall formation.</text>
</comment>
<dbReference type="InterPro" id="IPR050061">
    <property type="entry name" value="MurCDEF_pg_biosynth"/>
</dbReference>
<proteinExistence type="inferred from homology"/>
<keyword evidence="7 14" id="KW-0547">Nucleotide-binding</keyword>
<name>A0A919FX77_9MICO</name>
<dbReference type="GO" id="GO:0005524">
    <property type="term" value="F:ATP binding"/>
    <property type="evidence" value="ECO:0007669"/>
    <property type="project" value="UniProtKB-UniRule"/>
</dbReference>
<dbReference type="GO" id="GO:0008360">
    <property type="term" value="P:regulation of cell shape"/>
    <property type="evidence" value="ECO:0007669"/>
    <property type="project" value="UniProtKB-KW"/>
</dbReference>
<feature type="domain" description="Mur ligase central" evidence="17">
    <location>
        <begin position="121"/>
        <end position="322"/>
    </location>
</feature>
<dbReference type="AlphaFoldDB" id="A0A919FX77"/>
<evidence type="ECO:0000256" key="1">
    <source>
        <dbReference type="ARBA" id="ARBA00004496"/>
    </source>
</evidence>
<dbReference type="RefSeq" id="WP_229872437.1">
    <property type="nucleotide sequence ID" value="NZ_BNAS01000004.1"/>
</dbReference>
<reference evidence="18" key="2">
    <citation type="submission" date="2020-09" db="EMBL/GenBank/DDBJ databases">
        <authorList>
            <person name="Sun Q."/>
            <person name="Zhou Y."/>
        </authorList>
    </citation>
    <scope>NUCLEOTIDE SEQUENCE</scope>
    <source>
        <strain evidence="18">CGMCC 4.7398</strain>
    </source>
</reference>
<dbReference type="HAMAP" id="MF_00046">
    <property type="entry name" value="MurC"/>
    <property type="match status" value="1"/>
</dbReference>
<evidence type="ECO:0000256" key="14">
    <source>
        <dbReference type="HAMAP-Rule" id="MF_00046"/>
    </source>
</evidence>
<dbReference type="EC" id="6.3.2.8" evidence="3 14"/>
<keyword evidence="12 14" id="KW-0961">Cell wall biogenesis/degradation</keyword>
<evidence type="ECO:0000259" key="17">
    <source>
        <dbReference type="Pfam" id="PF08245"/>
    </source>
</evidence>
<feature type="binding site" evidence="14">
    <location>
        <begin position="123"/>
        <end position="129"/>
    </location>
    <ligand>
        <name>ATP</name>
        <dbReference type="ChEBI" id="CHEBI:30616"/>
    </ligand>
</feature>
<feature type="domain" description="Mur ligase C-terminal" evidence="16">
    <location>
        <begin position="344"/>
        <end position="473"/>
    </location>
</feature>
<comment type="catalytic activity">
    <reaction evidence="13 14">
        <text>UDP-N-acetyl-alpha-D-muramate + L-alanine + ATP = UDP-N-acetyl-alpha-D-muramoyl-L-alanine + ADP + phosphate + H(+)</text>
        <dbReference type="Rhea" id="RHEA:23372"/>
        <dbReference type="ChEBI" id="CHEBI:15378"/>
        <dbReference type="ChEBI" id="CHEBI:30616"/>
        <dbReference type="ChEBI" id="CHEBI:43474"/>
        <dbReference type="ChEBI" id="CHEBI:57972"/>
        <dbReference type="ChEBI" id="CHEBI:70757"/>
        <dbReference type="ChEBI" id="CHEBI:83898"/>
        <dbReference type="ChEBI" id="CHEBI:456216"/>
        <dbReference type="EC" id="6.3.2.8"/>
    </reaction>
</comment>
<dbReference type="Pfam" id="PF02875">
    <property type="entry name" value="Mur_ligase_C"/>
    <property type="match status" value="1"/>
</dbReference>
<dbReference type="Gene3D" id="3.90.190.20">
    <property type="entry name" value="Mur ligase, C-terminal domain"/>
    <property type="match status" value="1"/>
</dbReference>
<dbReference type="Gene3D" id="3.40.1190.10">
    <property type="entry name" value="Mur-like, catalytic domain"/>
    <property type="match status" value="1"/>
</dbReference>
<keyword evidence="4 14" id="KW-0963">Cytoplasm</keyword>
<dbReference type="EMBL" id="BNAS01000004">
    <property type="protein sequence ID" value="GHH74108.1"/>
    <property type="molecule type" value="Genomic_DNA"/>
</dbReference>
<keyword evidence="5 14" id="KW-0436">Ligase</keyword>
<dbReference type="InterPro" id="IPR036615">
    <property type="entry name" value="Mur_ligase_C_dom_sf"/>
</dbReference>
<comment type="similarity">
    <text evidence="14">Belongs to the MurCDEF family.</text>
</comment>
<evidence type="ECO:0000313" key="18">
    <source>
        <dbReference type="EMBL" id="GHH74108.1"/>
    </source>
</evidence>
<dbReference type="InterPro" id="IPR013221">
    <property type="entry name" value="Mur_ligase_cen"/>
</dbReference>
<dbReference type="SUPFAM" id="SSF53244">
    <property type="entry name" value="MurD-like peptide ligases, peptide-binding domain"/>
    <property type="match status" value="1"/>
</dbReference>
<dbReference type="SUPFAM" id="SSF51984">
    <property type="entry name" value="MurCD N-terminal domain"/>
    <property type="match status" value="1"/>
</dbReference>
<evidence type="ECO:0000256" key="8">
    <source>
        <dbReference type="ARBA" id="ARBA00022840"/>
    </source>
</evidence>
<dbReference type="PANTHER" id="PTHR43445">
    <property type="entry name" value="UDP-N-ACETYLMURAMATE--L-ALANINE LIGASE-RELATED"/>
    <property type="match status" value="1"/>
</dbReference>
<comment type="caution">
    <text evidence="18">The sequence shown here is derived from an EMBL/GenBank/DDBJ whole genome shotgun (WGS) entry which is preliminary data.</text>
</comment>
<evidence type="ECO:0000313" key="19">
    <source>
        <dbReference type="Proteomes" id="UP000627369"/>
    </source>
</evidence>
<evidence type="ECO:0000259" key="16">
    <source>
        <dbReference type="Pfam" id="PF02875"/>
    </source>
</evidence>
<dbReference type="Proteomes" id="UP000627369">
    <property type="component" value="Unassembled WGS sequence"/>
</dbReference>
<feature type="domain" description="Mur ligase N-terminal catalytic" evidence="15">
    <location>
        <begin position="19"/>
        <end position="115"/>
    </location>
</feature>
<evidence type="ECO:0000259" key="15">
    <source>
        <dbReference type="Pfam" id="PF01225"/>
    </source>
</evidence>
<dbReference type="GO" id="GO:0008763">
    <property type="term" value="F:UDP-N-acetylmuramate-L-alanine ligase activity"/>
    <property type="evidence" value="ECO:0007669"/>
    <property type="project" value="UniProtKB-UniRule"/>
</dbReference>
<evidence type="ECO:0000256" key="12">
    <source>
        <dbReference type="ARBA" id="ARBA00023316"/>
    </source>
</evidence>
<dbReference type="Pfam" id="PF08245">
    <property type="entry name" value="Mur_ligase_M"/>
    <property type="match status" value="1"/>
</dbReference>
<comment type="pathway">
    <text evidence="2 14">Cell wall biogenesis; peptidoglycan biosynthesis.</text>
</comment>
<keyword evidence="19" id="KW-1185">Reference proteome</keyword>
<dbReference type="PANTHER" id="PTHR43445:SF3">
    <property type="entry name" value="UDP-N-ACETYLMURAMATE--L-ALANINE LIGASE"/>
    <property type="match status" value="1"/>
</dbReference>
<keyword evidence="8 14" id="KW-0067">ATP-binding</keyword>
<dbReference type="Pfam" id="PF01225">
    <property type="entry name" value="Mur_ligase"/>
    <property type="match status" value="1"/>
</dbReference>
<keyword evidence="9 14" id="KW-0133">Cell shape</keyword>
<accession>A0A919FX77</accession>
<reference evidence="18" key="1">
    <citation type="journal article" date="2014" name="Int. J. Syst. Evol. Microbiol.">
        <title>Complete genome sequence of Corynebacterium casei LMG S-19264T (=DSM 44701T), isolated from a smear-ripened cheese.</title>
        <authorList>
            <consortium name="US DOE Joint Genome Institute (JGI-PGF)"/>
            <person name="Walter F."/>
            <person name="Albersmeier A."/>
            <person name="Kalinowski J."/>
            <person name="Ruckert C."/>
        </authorList>
    </citation>
    <scope>NUCLEOTIDE SEQUENCE</scope>
    <source>
        <strain evidence="18">CGMCC 4.7398</strain>
    </source>
</reference>
<dbReference type="InterPro" id="IPR036565">
    <property type="entry name" value="Mur-like_cat_sf"/>
</dbReference>
<sequence>MSTPVTDQMADQVVRLGRVHMIGIGGAGMSVVARLLAGRGVPVQGSDAAESETLEGLRAEGVQVWVGHDPAHLTGVDTVVISSAVHEENPELAAARARRLNVLHRSQALAALMEGSRGVAVAGAHGKTTTSAMIATILREAGMDPSYAIGSTVRTASGSTPGGHLGTSDVLVAEADESDGSFLNYAPTIAVVTNVEADHLDHYGTPEAFNGAFIRFARRVTPDGWLIACADDEGSLSVGATICATGGHVITYGTNDTARVRVTDISTTAEGTTAVLRGDILGTNEQVADGAGVSGNVPGIPMRLSVPGKHNVLNATAAVIAAVKLGVPPEQAVAGVEAFVGTGRRFEEKGVADGVRVIDDYGHHPTEIKVILTAAREIADGGRVLVLFQPHLYSRTRIFADRFAEELSAADEVVVTGIYGAREELDPSVTPNTIVDLMTDHGAAYAVPDRLDAAHAIADLARPGDVVLTVGAGDVTQLGPAVLARLAGRGTGLVAGSPATDAPASGLGED</sequence>
<evidence type="ECO:0000256" key="6">
    <source>
        <dbReference type="ARBA" id="ARBA00022618"/>
    </source>
</evidence>
<dbReference type="GO" id="GO:0071555">
    <property type="term" value="P:cell wall organization"/>
    <property type="evidence" value="ECO:0007669"/>
    <property type="project" value="UniProtKB-KW"/>
</dbReference>
<dbReference type="InterPro" id="IPR000713">
    <property type="entry name" value="Mur_ligase_N"/>
</dbReference>
<dbReference type="Gene3D" id="3.40.50.720">
    <property type="entry name" value="NAD(P)-binding Rossmann-like Domain"/>
    <property type="match status" value="1"/>
</dbReference>